<dbReference type="GO" id="GO:0004523">
    <property type="term" value="F:RNA-DNA hybrid ribonuclease activity"/>
    <property type="evidence" value="ECO:0007669"/>
    <property type="project" value="TreeGrafter"/>
</dbReference>
<dbReference type="InterPro" id="IPR023426">
    <property type="entry name" value="Flap_endonuc"/>
</dbReference>
<dbReference type="PROSITE" id="PS00841">
    <property type="entry name" value="XPG_1"/>
    <property type="match status" value="1"/>
</dbReference>
<comment type="subcellular location">
    <subcellularLocation>
        <location evidence="1 15">Mitochondrion</location>
    </subcellularLocation>
    <subcellularLocation>
        <location evidence="15">Nucleus</location>
        <location evidence="15">Nucleolus</location>
    </subcellularLocation>
    <subcellularLocation>
        <location evidence="15">Nucleus</location>
        <location evidence="15">Nucleoplasm</location>
    </subcellularLocation>
    <text evidence="15">Resides mostly in the nucleoli and relocalizes to the nucleoplasm upon DNA damage.</text>
</comment>
<dbReference type="CDD" id="cd09867">
    <property type="entry name" value="PIN_FEN1"/>
    <property type="match status" value="1"/>
</dbReference>
<evidence type="ECO:0000259" key="16">
    <source>
        <dbReference type="SMART" id="SM00484"/>
    </source>
</evidence>
<dbReference type="Proteomes" id="UP000035681">
    <property type="component" value="Unplaced"/>
</dbReference>
<evidence type="ECO:0000256" key="7">
    <source>
        <dbReference type="ARBA" id="ARBA00022763"/>
    </source>
</evidence>
<dbReference type="InterPro" id="IPR006086">
    <property type="entry name" value="XPG-I_dom"/>
</dbReference>
<evidence type="ECO:0000256" key="12">
    <source>
        <dbReference type="ARBA" id="ARBA00023204"/>
    </source>
</evidence>
<dbReference type="GO" id="GO:0017108">
    <property type="term" value="F:5'-flap endonuclease activity"/>
    <property type="evidence" value="ECO:0007669"/>
    <property type="project" value="UniProtKB-UniRule"/>
</dbReference>
<keyword evidence="11 15" id="KW-0496">Mitochondrion</keyword>
<dbReference type="EC" id="3.1.-.-" evidence="15"/>
<keyword evidence="10 15" id="KW-0460">Magnesium</keyword>
<dbReference type="InterPro" id="IPR006084">
    <property type="entry name" value="XPG/Rad2"/>
</dbReference>
<dbReference type="SUPFAM" id="SSF88723">
    <property type="entry name" value="PIN domain-like"/>
    <property type="match status" value="1"/>
</dbReference>
<keyword evidence="7 15" id="KW-0227">DNA damage</keyword>
<dbReference type="WBParaSite" id="TCONS_00012179.p1">
    <property type="protein sequence ID" value="TCONS_00012179.p1"/>
    <property type="gene ID" value="XLOC_007623"/>
</dbReference>
<evidence type="ECO:0000256" key="3">
    <source>
        <dbReference type="ARBA" id="ARBA00022705"/>
    </source>
</evidence>
<dbReference type="FunFam" id="3.40.50.1010:FF:000003">
    <property type="entry name" value="Flap endonuclease 1"/>
    <property type="match status" value="1"/>
</dbReference>
<dbReference type="InterPro" id="IPR019974">
    <property type="entry name" value="XPG_CS"/>
</dbReference>
<comment type="similarity">
    <text evidence="14 15">Belongs to the XPG/RAD2 endonuclease family. FEN1 subfamily.</text>
</comment>
<dbReference type="GO" id="GO:0008409">
    <property type="term" value="F:5'-3' exonuclease activity"/>
    <property type="evidence" value="ECO:0007669"/>
    <property type="project" value="UniProtKB-UniRule"/>
</dbReference>
<evidence type="ECO:0000313" key="18">
    <source>
        <dbReference type="Proteomes" id="UP000035681"/>
    </source>
</evidence>
<feature type="domain" description="XPG-I" evidence="16">
    <location>
        <begin position="323"/>
        <end position="395"/>
    </location>
</feature>
<dbReference type="GO" id="GO:0030145">
    <property type="term" value="F:manganese ion binding"/>
    <property type="evidence" value="ECO:0007669"/>
    <property type="project" value="TreeGrafter"/>
</dbReference>
<dbReference type="Gene3D" id="3.40.50.1010">
    <property type="entry name" value="5'-nuclease"/>
    <property type="match status" value="1"/>
</dbReference>
<accession>A0AAF5DIE9</accession>
<protein>
    <recommendedName>
        <fullName evidence="15">Flap endonuclease 1</fullName>
        <shortName evidence="15">FEN-1</shortName>
        <ecNumber evidence="15">3.1.-.-</ecNumber>
    </recommendedName>
    <alternativeName>
        <fullName evidence="15">Flap structure-specific endonuclease 1</fullName>
    </alternativeName>
</protein>
<dbReference type="Gene3D" id="1.10.150.20">
    <property type="entry name" value="5' to 3' exonuclease, C-terminal subdomain"/>
    <property type="match status" value="1"/>
</dbReference>
<reference evidence="19" key="1">
    <citation type="submission" date="2024-02" db="UniProtKB">
        <authorList>
            <consortium name="WormBaseParasite"/>
        </authorList>
    </citation>
    <scope>IDENTIFICATION</scope>
</reference>
<evidence type="ECO:0000259" key="17">
    <source>
        <dbReference type="SMART" id="SM00485"/>
    </source>
</evidence>
<keyword evidence="6 15" id="KW-0255">Endonuclease</keyword>
<keyword evidence="9 15" id="KW-0269">Exonuclease</keyword>
<comment type="function">
    <text evidence="15">Structure-specific nuclease with 5'-flap endonuclease and 5'-3' exonuclease activities involved in DNA replication and repair. During DNA replication, cleaves the 5'-overhanging flap structure that is generated by displacement synthesis when DNA polymerase encounters the 5'-end of a downstream Okazaki fragment. It enters the flap from the 5'-end and then tracks to cleave the flap base, leaving a nick for ligation. Also involved in the long patch base excision repair (LP-BER) pathway, by cleaving within the apurinic/apyrimidinic (AP) site-terminated flap. Acts as a genome stabilization factor that prevents flaps from equilibrating into structures that lead to duplications and deletions. Also possesses 5'-3' exonuclease activity on nicked or gapped double-stranded DNA, and exhibits RNase H activity. Also involved in replication and repair of rDNA and in repairing mitochondrial DNA.</text>
</comment>
<evidence type="ECO:0000256" key="8">
    <source>
        <dbReference type="ARBA" id="ARBA00022801"/>
    </source>
</evidence>
<dbReference type="AlphaFoldDB" id="A0AAF5DIE9"/>
<keyword evidence="13 15" id="KW-0539">Nucleus</keyword>
<dbReference type="GO" id="GO:0003677">
    <property type="term" value="F:DNA binding"/>
    <property type="evidence" value="ECO:0007669"/>
    <property type="project" value="UniProtKB-UniRule"/>
</dbReference>
<evidence type="ECO:0000256" key="1">
    <source>
        <dbReference type="ARBA" id="ARBA00004173"/>
    </source>
</evidence>
<organism evidence="18 19">
    <name type="scientific">Strongyloides stercoralis</name>
    <name type="common">Threadworm</name>
    <dbReference type="NCBI Taxonomy" id="6248"/>
    <lineage>
        <taxon>Eukaryota</taxon>
        <taxon>Metazoa</taxon>
        <taxon>Ecdysozoa</taxon>
        <taxon>Nematoda</taxon>
        <taxon>Chromadorea</taxon>
        <taxon>Rhabditida</taxon>
        <taxon>Tylenchina</taxon>
        <taxon>Panagrolaimomorpha</taxon>
        <taxon>Strongyloidoidea</taxon>
        <taxon>Strongyloididae</taxon>
        <taxon>Strongyloides</taxon>
    </lineage>
</organism>
<dbReference type="GO" id="GO:0000287">
    <property type="term" value="F:magnesium ion binding"/>
    <property type="evidence" value="ECO:0007669"/>
    <property type="project" value="UniProtKB-UniRule"/>
</dbReference>
<keyword evidence="12 15" id="KW-0234">DNA repair</keyword>
<keyword evidence="8 15" id="KW-0378">Hydrolase</keyword>
<dbReference type="SMART" id="SM00484">
    <property type="entry name" value="XPGI"/>
    <property type="match status" value="1"/>
</dbReference>
<evidence type="ECO:0000256" key="2">
    <source>
        <dbReference type="ARBA" id="ARBA00022553"/>
    </source>
</evidence>
<evidence type="ECO:0000313" key="19">
    <source>
        <dbReference type="WBParaSite" id="TCONS_00012179.p1"/>
    </source>
</evidence>
<dbReference type="SUPFAM" id="SSF47807">
    <property type="entry name" value="5' to 3' exonuclease, C-terminal subdomain"/>
    <property type="match status" value="1"/>
</dbReference>
<dbReference type="PROSITE" id="PS00842">
    <property type="entry name" value="XPG_2"/>
    <property type="match status" value="1"/>
</dbReference>
<proteinExistence type="inferred from homology"/>
<evidence type="ECO:0000256" key="13">
    <source>
        <dbReference type="ARBA" id="ARBA00023242"/>
    </source>
</evidence>
<evidence type="ECO:0000256" key="11">
    <source>
        <dbReference type="ARBA" id="ARBA00023128"/>
    </source>
</evidence>
<evidence type="ECO:0000256" key="14">
    <source>
        <dbReference type="ARBA" id="ARBA00034726"/>
    </source>
</evidence>
<dbReference type="PANTHER" id="PTHR11081:SF9">
    <property type="entry name" value="FLAP ENDONUCLEASE 1"/>
    <property type="match status" value="1"/>
</dbReference>
<dbReference type="CDD" id="cd09907">
    <property type="entry name" value="H3TH_FEN1-Euk"/>
    <property type="match status" value="1"/>
</dbReference>
<dbReference type="InterPro" id="IPR006085">
    <property type="entry name" value="XPG_DNA_repair_N"/>
</dbReference>
<dbReference type="Pfam" id="PF00752">
    <property type="entry name" value="XPG_N"/>
    <property type="match status" value="1"/>
</dbReference>
<dbReference type="PANTHER" id="PTHR11081">
    <property type="entry name" value="FLAP ENDONUCLEASE FAMILY MEMBER"/>
    <property type="match status" value="1"/>
</dbReference>
<dbReference type="InterPro" id="IPR029060">
    <property type="entry name" value="PIN-like_dom_sf"/>
</dbReference>
<dbReference type="FunFam" id="1.10.150.20:FF:000009">
    <property type="entry name" value="Flap endonuclease 1"/>
    <property type="match status" value="1"/>
</dbReference>
<dbReference type="SMART" id="SM00485">
    <property type="entry name" value="XPGN"/>
    <property type="match status" value="1"/>
</dbReference>
<dbReference type="GO" id="GO:0005654">
    <property type="term" value="C:nucleoplasm"/>
    <property type="evidence" value="ECO:0007669"/>
    <property type="project" value="UniProtKB-SubCell"/>
</dbReference>
<dbReference type="Pfam" id="PF00867">
    <property type="entry name" value="XPG_I"/>
    <property type="match status" value="1"/>
</dbReference>
<dbReference type="SMART" id="SM00279">
    <property type="entry name" value="HhH2"/>
    <property type="match status" value="1"/>
</dbReference>
<sequence>NFEYNKSAPLLILLNDDQDAIDSIIVEESFRMSKYEKETLWMRGTKLDKLPQCDFLSYSAKEASLIKMNCPQTGMPFSELILEFCSTIQNQIEMKFYQLLVDLKEWSTSVTEYELTRMLALLSDTALYLLSKRDEDLKIISTQLANVQSSFPITVFLSSKIGKNNLYMASQFSSNIKMGIKNLSKALQDFAPSSIKSFEFKNFFGRIVAIDASMCLYQFLIAIRQEGMTLQTEDGETTSHLNGFFYRTIRMMEAGIKPVYVFDGKPPELKAHELDKRTERRADAEASLKEAIAKGDTESIEKFERRLVRVTKEQNDDCKKLLSLMGVPYVDAPCEAEAQCAELCKKDKVFATATEDMDALTFGSSILLRHLLAPESKKIPIKEFNLNAALKEMQFTMDQFIDYCIILGCDYTPSIHGIGPKKAYDLIKTYKNIETIIKNIDLEKYKVPENWNFKVARDLFITPEVTDGNEFNFRWTTPDVEGIISFMCGEKNFNEQRLRASLERLKKAKQNSSQVRIDSFFKVTGVVTTLPSAKKRKLEEEKASKGAGKKSKTNTKIFSIKLIDNTHLLCTNIN</sequence>
<name>A0AAF5DIE9_STRER</name>
<keyword evidence="2 15" id="KW-0597">Phosphoprotein</keyword>
<dbReference type="InterPro" id="IPR008918">
    <property type="entry name" value="HhH2"/>
</dbReference>
<dbReference type="InterPro" id="IPR036279">
    <property type="entry name" value="5-3_exonuclease_C_sf"/>
</dbReference>
<keyword evidence="5 15" id="KW-0479">Metal-binding</keyword>
<dbReference type="GO" id="GO:0005730">
    <property type="term" value="C:nucleolus"/>
    <property type="evidence" value="ECO:0007669"/>
    <property type="project" value="UniProtKB-SubCell"/>
</dbReference>
<keyword evidence="4 15" id="KW-0540">Nuclease</keyword>
<feature type="domain" description="XPG N-terminal" evidence="17">
    <location>
        <begin position="178"/>
        <end position="284"/>
    </location>
</feature>
<dbReference type="HAMAP" id="MF_00614">
    <property type="entry name" value="Fen"/>
    <property type="match status" value="1"/>
</dbReference>
<evidence type="ECO:0000256" key="10">
    <source>
        <dbReference type="ARBA" id="ARBA00022842"/>
    </source>
</evidence>
<evidence type="ECO:0000256" key="4">
    <source>
        <dbReference type="ARBA" id="ARBA00022722"/>
    </source>
</evidence>
<dbReference type="GO" id="GO:0006284">
    <property type="term" value="P:base-excision repair"/>
    <property type="evidence" value="ECO:0007669"/>
    <property type="project" value="UniProtKB-UniRule"/>
</dbReference>
<comment type="cofactor">
    <cofactor evidence="15">
        <name>Mg(2+)</name>
        <dbReference type="ChEBI" id="CHEBI:18420"/>
    </cofactor>
    <text evidence="15">Binds 2 magnesium ions per subunit. They probably participate in the reaction catalyzed by the enzyme. May bind an additional third magnesium ion after substrate binding.</text>
</comment>
<evidence type="ECO:0000256" key="5">
    <source>
        <dbReference type="ARBA" id="ARBA00022723"/>
    </source>
</evidence>
<keyword evidence="3 15" id="KW-0235">DNA replication</keyword>
<keyword evidence="18" id="KW-1185">Reference proteome</keyword>
<evidence type="ECO:0000256" key="15">
    <source>
        <dbReference type="HAMAP-Rule" id="MF_03140"/>
    </source>
</evidence>
<dbReference type="PRINTS" id="PR00853">
    <property type="entry name" value="XPGRADSUPER"/>
</dbReference>
<evidence type="ECO:0000256" key="6">
    <source>
        <dbReference type="ARBA" id="ARBA00022759"/>
    </source>
</evidence>
<dbReference type="GO" id="GO:0005739">
    <property type="term" value="C:mitochondrion"/>
    <property type="evidence" value="ECO:0007669"/>
    <property type="project" value="UniProtKB-SubCell"/>
</dbReference>
<dbReference type="GO" id="GO:0043137">
    <property type="term" value="P:DNA replication, removal of RNA primer"/>
    <property type="evidence" value="ECO:0007669"/>
    <property type="project" value="UniProtKB-UniRule"/>
</dbReference>
<evidence type="ECO:0000256" key="9">
    <source>
        <dbReference type="ARBA" id="ARBA00022839"/>
    </source>
</evidence>